<keyword evidence="3" id="KW-0670">Pyruvate</keyword>
<proteinExistence type="predicted"/>
<dbReference type="EC" id="1.2.7.1" evidence="3"/>
<dbReference type="CDD" id="cd03376">
    <property type="entry name" value="TPP_PFOR_porB_like"/>
    <property type="match status" value="1"/>
</dbReference>
<keyword evidence="1 3" id="KW-0560">Oxidoreductase</keyword>
<accession>A0A3B1CUG3</accession>
<evidence type="ECO:0000313" key="3">
    <source>
        <dbReference type="EMBL" id="VAX34246.1"/>
    </source>
</evidence>
<dbReference type="GO" id="GO:0019164">
    <property type="term" value="F:pyruvate synthase activity"/>
    <property type="evidence" value="ECO:0007669"/>
    <property type="project" value="UniProtKB-EC"/>
</dbReference>
<dbReference type="Pfam" id="PF02775">
    <property type="entry name" value="TPP_enzyme_C"/>
    <property type="match status" value="1"/>
</dbReference>
<dbReference type="SUPFAM" id="SSF52518">
    <property type="entry name" value="Thiamin diphosphate-binding fold (THDP-binding)"/>
    <property type="match status" value="1"/>
</dbReference>
<dbReference type="InterPro" id="IPR029061">
    <property type="entry name" value="THDP-binding"/>
</dbReference>
<protein>
    <submittedName>
        <fullName evidence="3">Pyruvate:ferredoxin oxidoreductase, beta subunit</fullName>
        <ecNumber evidence="3">1.2.7.1</ecNumber>
    </submittedName>
</protein>
<dbReference type="InterPro" id="IPR051479">
    <property type="entry name" value="PorB-like"/>
</dbReference>
<dbReference type="PANTHER" id="PTHR42897">
    <property type="entry name" value="PYRUVATE SYNTHASE SUBUNIT PORB"/>
    <property type="match status" value="1"/>
</dbReference>
<gene>
    <name evidence="3" type="ORF">MNBD_NITROSPIRAE03-166</name>
</gene>
<evidence type="ECO:0000259" key="2">
    <source>
        <dbReference type="Pfam" id="PF02775"/>
    </source>
</evidence>
<dbReference type="InterPro" id="IPR011766">
    <property type="entry name" value="TPP_enzyme_TPP-bd"/>
</dbReference>
<dbReference type="PANTHER" id="PTHR42897:SF2">
    <property type="entry name" value="PYRUVATE SYNTHASE SUBUNIT PORB"/>
    <property type="match status" value="1"/>
</dbReference>
<feature type="domain" description="Thiamine pyrophosphate enzyme TPP-binding" evidence="2">
    <location>
        <begin position="50"/>
        <end position="217"/>
    </location>
</feature>
<dbReference type="EMBL" id="UOGI01000278">
    <property type="protein sequence ID" value="VAX34246.1"/>
    <property type="molecule type" value="Genomic_DNA"/>
</dbReference>
<dbReference type="GO" id="GO:0030976">
    <property type="term" value="F:thiamine pyrophosphate binding"/>
    <property type="evidence" value="ECO:0007669"/>
    <property type="project" value="InterPro"/>
</dbReference>
<sequence>MSTPLRLKELSKKEDLLTGGHRLCAGCGAPIAIRQVLLAADVPLVAANATGCLEVSTTIYPYTAWKIPWIHSAFENAAATISGVEAMYKALKKKGKIDRKIKFIAFGGDGGTYDIGLQSLSGAMERGHDMVYICYDNGAYMNTGIQRSSATPFGANTTTCPAGRVIHGKPQKRKNLTRIMAAHDIPYVAQTTPAHWRDLMTKVRKALEVDGPAFINILAPCNRGWRTPTNNAIELCRIAADTCFWPLYEYENGRLTVNYKPKEKKPVTEFLKTQGRFKHLFSPDSKDLLKQAQENTDHEWDKLLREAACRAEEEGTAEEGK</sequence>
<dbReference type="AlphaFoldDB" id="A0A3B1CUG3"/>
<organism evidence="3">
    <name type="scientific">hydrothermal vent metagenome</name>
    <dbReference type="NCBI Taxonomy" id="652676"/>
    <lineage>
        <taxon>unclassified sequences</taxon>
        <taxon>metagenomes</taxon>
        <taxon>ecological metagenomes</taxon>
    </lineage>
</organism>
<evidence type="ECO:0000256" key="1">
    <source>
        <dbReference type="ARBA" id="ARBA00023002"/>
    </source>
</evidence>
<name>A0A3B1CUG3_9ZZZZ</name>
<reference evidence="3" key="1">
    <citation type="submission" date="2018-06" db="EMBL/GenBank/DDBJ databases">
        <authorList>
            <person name="Zhirakovskaya E."/>
        </authorList>
    </citation>
    <scope>NUCLEOTIDE SEQUENCE</scope>
</reference>
<dbReference type="Gene3D" id="3.40.50.970">
    <property type="match status" value="1"/>
</dbReference>